<dbReference type="GeneID" id="37874496"/>
<accession>A0A2Z5PL23</accession>
<proteinExistence type="predicted"/>
<protein>
    <submittedName>
        <fullName evidence="1">Uncharacterized protein</fullName>
    </submittedName>
</protein>
<dbReference type="KEGG" id="mmao:MMOS7_00300"/>
<dbReference type="AlphaFoldDB" id="A0A2Z5PL23"/>
<dbReference type="Proteomes" id="UP000263689">
    <property type="component" value="Chromosome"/>
</dbReference>
<organism evidence="1 2">
    <name type="scientific">Methanococcus maripaludis OS7</name>
    <dbReference type="NCBI Taxonomy" id="637915"/>
    <lineage>
        <taxon>Archaea</taxon>
        <taxon>Methanobacteriati</taxon>
        <taxon>Methanobacteriota</taxon>
        <taxon>Methanomada group</taxon>
        <taxon>Methanococci</taxon>
        <taxon>Methanococcales</taxon>
        <taxon>Methanococcaceae</taxon>
        <taxon>Methanococcus</taxon>
    </lineage>
</organism>
<evidence type="ECO:0000313" key="1">
    <source>
        <dbReference type="EMBL" id="BAP62116.1"/>
    </source>
</evidence>
<gene>
    <name evidence="1" type="ORF">MMOS7_00300</name>
</gene>
<evidence type="ECO:0000313" key="2">
    <source>
        <dbReference type="Proteomes" id="UP000263689"/>
    </source>
</evidence>
<dbReference type="EMBL" id="AP011528">
    <property type="protein sequence ID" value="BAP62116.1"/>
    <property type="molecule type" value="Genomic_DNA"/>
</dbReference>
<reference evidence="1 2" key="1">
    <citation type="submission" date="2009-06" db="EMBL/GenBank/DDBJ databases">
        <title>Molecular Evidence for Microbiologically Influenced Corrosion from genome of Methanogen.</title>
        <authorList>
            <person name="Ito N."/>
            <person name="Tsurumaru H."/>
            <person name="Shimizu A."/>
            <person name="Harada T."/>
            <person name="Hosoyama A."/>
            <person name="Horikawa H."/>
            <person name="Wakai S."/>
            <person name="Sasaki K."/>
            <person name="Nishijima K."/>
            <person name="Ataku H."/>
            <person name="Yamazaki J."/>
            <person name="Mise M."/>
            <person name="Yamazaki S."/>
            <person name="Tanikawa S."/>
            <person name="Harayama S."/>
            <person name="Fujita N."/>
        </authorList>
    </citation>
    <scope>NUCLEOTIDE SEQUENCE [LARGE SCALE GENOMIC DNA]</scope>
    <source>
        <strain evidence="2">OS7 ( NBRC 103642)</strain>
    </source>
</reference>
<sequence>MIRRVDISFIPQTYLVMGTGEREHLTVFKRDFEMNPLVSDLKSYRRYVLRKNGIDYLAYIDAEFNTMDEIELKKEFDGVYARFVKRGSIQDQFKRVDVHG</sequence>
<name>A0A2Z5PL23_METMI</name>
<dbReference type="RefSeq" id="WP_119720459.1">
    <property type="nucleotide sequence ID" value="NZ_AP011528.1"/>
</dbReference>